<protein>
    <recommendedName>
        <fullName evidence="1">DDE-1 domain-containing protein</fullName>
    </recommendedName>
</protein>
<keyword evidence="3" id="KW-1185">Reference proteome</keyword>
<dbReference type="Pfam" id="PF03184">
    <property type="entry name" value="DDE_1"/>
    <property type="match status" value="1"/>
</dbReference>
<feature type="domain" description="DDE-1" evidence="1">
    <location>
        <begin position="1"/>
        <end position="63"/>
    </location>
</feature>
<dbReference type="Proteomes" id="UP001159363">
    <property type="component" value="Chromosome 3"/>
</dbReference>
<dbReference type="EMBL" id="JARBHB010000003">
    <property type="protein sequence ID" value="KAJ8889230.1"/>
    <property type="molecule type" value="Genomic_DNA"/>
</dbReference>
<evidence type="ECO:0000259" key="1">
    <source>
        <dbReference type="Pfam" id="PF03184"/>
    </source>
</evidence>
<accession>A0ABQ9HXX7</accession>
<evidence type="ECO:0000313" key="3">
    <source>
        <dbReference type="Proteomes" id="UP001159363"/>
    </source>
</evidence>
<name>A0ABQ9HXX7_9NEOP</name>
<dbReference type="InterPro" id="IPR004875">
    <property type="entry name" value="DDE_SF_endonuclease_dom"/>
</dbReference>
<gene>
    <name evidence="2" type="ORF">PR048_008728</name>
</gene>
<comment type="caution">
    <text evidence="2">The sequence shown here is derived from an EMBL/GenBank/DDBJ whole genome shotgun (WGS) entry which is preliminary data.</text>
</comment>
<proteinExistence type="predicted"/>
<evidence type="ECO:0000313" key="2">
    <source>
        <dbReference type="EMBL" id="KAJ8889230.1"/>
    </source>
</evidence>
<sequence length="130" mass="15284">MDQDILETLKRNYRRKLLSTMIEEEIGGHDMIEKLKRINVKDVAYWVPMAWADVRARTIAKLWMKLLADDESMETQITDETEETFLTLVQRIPGCESASLLEIKSWMKDDDRYEITDEEIIALVNCDNEI</sequence>
<organism evidence="2 3">
    <name type="scientific">Dryococelus australis</name>
    <dbReference type="NCBI Taxonomy" id="614101"/>
    <lineage>
        <taxon>Eukaryota</taxon>
        <taxon>Metazoa</taxon>
        <taxon>Ecdysozoa</taxon>
        <taxon>Arthropoda</taxon>
        <taxon>Hexapoda</taxon>
        <taxon>Insecta</taxon>
        <taxon>Pterygota</taxon>
        <taxon>Neoptera</taxon>
        <taxon>Polyneoptera</taxon>
        <taxon>Phasmatodea</taxon>
        <taxon>Verophasmatodea</taxon>
        <taxon>Anareolatae</taxon>
        <taxon>Phasmatidae</taxon>
        <taxon>Eurycanthinae</taxon>
        <taxon>Dryococelus</taxon>
    </lineage>
</organism>
<reference evidence="2 3" key="1">
    <citation type="submission" date="2023-02" db="EMBL/GenBank/DDBJ databases">
        <title>LHISI_Scaffold_Assembly.</title>
        <authorList>
            <person name="Stuart O.P."/>
            <person name="Cleave R."/>
            <person name="Magrath M.J.L."/>
            <person name="Mikheyev A.S."/>
        </authorList>
    </citation>
    <scope>NUCLEOTIDE SEQUENCE [LARGE SCALE GENOMIC DNA]</scope>
    <source>
        <strain evidence="2">Daus_M_001</strain>
        <tissue evidence="2">Leg muscle</tissue>
    </source>
</reference>